<evidence type="ECO:0000256" key="1">
    <source>
        <dbReference type="ARBA" id="ARBA00022679"/>
    </source>
</evidence>
<dbReference type="PROSITE" id="PS00372">
    <property type="entry name" value="PTS_EIIA_TYPE_2_HIS"/>
    <property type="match status" value="1"/>
</dbReference>
<keyword evidence="2" id="KW-0677">Repeat</keyword>
<dbReference type="Pfam" id="PF08279">
    <property type="entry name" value="HTH_11"/>
    <property type="match status" value="1"/>
</dbReference>
<keyword evidence="7" id="KW-1185">Reference proteome</keyword>
<dbReference type="PROSITE" id="PS51094">
    <property type="entry name" value="PTS_EIIA_TYPE_2"/>
    <property type="match status" value="1"/>
</dbReference>
<comment type="caution">
    <text evidence="6">The sequence shown here is derived from an EMBL/GenBank/DDBJ whole genome shotgun (WGS) entry which is preliminary data.</text>
</comment>
<name>A0A9X4AMC0_9BACI</name>
<dbReference type="SUPFAM" id="SSF55804">
    <property type="entry name" value="Phoshotransferase/anion transport protein"/>
    <property type="match status" value="1"/>
</dbReference>
<dbReference type="InterPro" id="IPR002178">
    <property type="entry name" value="PTS_EIIA_type-2_dom"/>
</dbReference>
<dbReference type="Proteomes" id="UP001145050">
    <property type="component" value="Unassembled WGS sequence"/>
</dbReference>
<evidence type="ECO:0000256" key="2">
    <source>
        <dbReference type="ARBA" id="ARBA00022737"/>
    </source>
</evidence>
<feature type="domain" description="PTS EIIB type-2" evidence="4">
    <location>
        <begin position="402"/>
        <end position="492"/>
    </location>
</feature>
<reference evidence="6" key="1">
    <citation type="submission" date="2022-06" db="EMBL/GenBank/DDBJ databases">
        <title>Aquibacillus sp. a new bacterium isolated from soil saline samples.</title>
        <authorList>
            <person name="Galisteo C."/>
            <person name="De La Haba R."/>
            <person name="Sanchez-Porro C."/>
            <person name="Ventosa A."/>
        </authorList>
    </citation>
    <scope>NUCLEOTIDE SEQUENCE</scope>
    <source>
        <strain evidence="6">3ASR75-11</strain>
    </source>
</reference>
<evidence type="ECO:0000313" key="6">
    <source>
        <dbReference type="EMBL" id="MDC3423353.1"/>
    </source>
</evidence>
<dbReference type="SUPFAM" id="SSF63520">
    <property type="entry name" value="PTS-regulatory domain, PRD"/>
    <property type="match status" value="2"/>
</dbReference>
<dbReference type="AlphaFoldDB" id="A0A9X4AMC0"/>
<dbReference type="GO" id="GO:0009401">
    <property type="term" value="P:phosphoenolpyruvate-dependent sugar phosphotransferase system"/>
    <property type="evidence" value="ECO:0007669"/>
    <property type="project" value="InterPro"/>
</dbReference>
<feature type="domain" description="PTS EIIA type-2" evidence="3">
    <location>
        <begin position="502"/>
        <end position="639"/>
    </location>
</feature>
<dbReference type="Gene3D" id="1.10.10.10">
    <property type="entry name" value="Winged helix-like DNA-binding domain superfamily/Winged helix DNA-binding domain"/>
    <property type="match status" value="2"/>
</dbReference>
<dbReference type="Gene3D" id="3.40.930.10">
    <property type="entry name" value="Mannitol-specific EII, Chain A"/>
    <property type="match status" value="1"/>
</dbReference>
<accession>A0A9X4AMC0</accession>
<evidence type="ECO:0000259" key="3">
    <source>
        <dbReference type="PROSITE" id="PS51094"/>
    </source>
</evidence>
<sequence>MNDRQKVLLRLLLLKNKKTINIQDLSNQLGCSEKTVRNDLNQVEGLLVDYPSARLKRKPGVGILFDIDEIDRSALSDWLYSNEPKTSADRFVEIAYQLLVSDKPITLKMLAERYYVPKGAIKKDMETIGEWLKGYYLDLESKPRLGNVVIGTELNKRSALAHLSELTSSITQDKNDVLDLFLPYEITTVQKVLIELQHRYSIAFTDGAVESLLVHALIMMKRTRQKSSIQIPETEKETINRYKEYEYASYFFEQLESIFRITFPEDERIYFTWHLISSKKMEDSDQETFLKDAFLQEVVTEIIARLEKLTLVTFEEDTVLLRGLTVHVHSVINRIKYGFPITNPLLTDIKKMYPYMFNMVMLAVSEINEMYKLEIPEDEAAYLVLHFQASIERLEDNRRKQKKTLIVCHMGVGTSHLLEAKIKQHYQDIQVVACIGKAEVHDVLKKNPVDFIITTVPLEKIQIPHVVISPLLEVKDKEKLHYFMEELEYKNEENQKKKDLVPLIRGDLVNFDVAFEHPFEVVEMLGNILFNKGFINETFTSNALARERESSTSIGGGIAIPHGSPTMVHQSAIAVAVLKEPMEWGSEFVSIVFMLAISNQQQALNRGAVAQIATISSDLSLVQALIDADSVETFLNKLR</sequence>
<dbReference type="InterPro" id="IPR036390">
    <property type="entry name" value="WH_DNA-bd_sf"/>
</dbReference>
<dbReference type="Pfam" id="PF00359">
    <property type="entry name" value="PTS_EIIA_2"/>
    <property type="match status" value="1"/>
</dbReference>
<dbReference type="InterPro" id="IPR036634">
    <property type="entry name" value="PRD_sf"/>
</dbReference>
<keyword evidence="1" id="KW-0808">Transferase</keyword>
<dbReference type="Pfam" id="PF00874">
    <property type="entry name" value="PRD"/>
    <property type="match status" value="2"/>
</dbReference>
<dbReference type="InterPro" id="IPR013196">
    <property type="entry name" value="HTH_11"/>
</dbReference>
<gene>
    <name evidence="6" type="ORF">NC797_02380</name>
</gene>
<dbReference type="CDD" id="cd05568">
    <property type="entry name" value="PTS_IIB_bgl_like"/>
    <property type="match status" value="1"/>
</dbReference>
<dbReference type="InterPro" id="IPR013011">
    <property type="entry name" value="PTS_EIIB_2"/>
</dbReference>
<dbReference type="Gene3D" id="1.10.1790.10">
    <property type="entry name" value="PRD domain"/>
    <property type="match status" value="2"/>
</dbReference>
<dbReference type="SUPFAM" id="SSF46785">
    <property type="entry name" value="Winged helix' DNA-binding domain"/>
    <property type="match status" value="1"/>
</dbReference>
<dbReference type="InterPro" id="IPR036095">
    <property type="entry name" value="PTS_EIIB-like_sf"/>
</dbReference>
<feature type="domain" description="PRD" evidence="5">
    <location>
        <begin position="180"/>
        <end position="285"/>
    </location>
</feature>
<dbReference type="EMBL" id="JAMQKB010000001">
    <property type="protein sequence ID" value="MDC3423353.1"/>
    <property type="molecule type" value="Genomic_DNA"/>
</dbReference>
<dbReference type="PANTHER" id="PTHR30185:SF12">
    <property type="entry name" value="TRANSCRIPTIONAL REGULATOR MANR"/>
    <property type="match status" value="1"/>
</dbReference>
<dbReference type="InterPro" id="IPR011608">
    <property type="entry name" value="PRD"/>
</dbReference>
<dbReference type="InterPro" id="IPR050661">
    <property type="entry name" value="BglG_antiterminators"/>
</dbReference>
<dbReference type="PROSITE" id="PS51099">
    <property type="entry name" value="PTS_EIIB_TYPE_2"/>
    <property type="match status" value="1"/>
</dbReference>
<dbReference type="GO" id="GO:0006355">
    <property type="term" value="P:regulation of DNA-templated transcription"/>
    <property type="evidence" value="ECO:0007669"/>
    <property type="project" value="InterPro"/>
</dbReference>
<dbReference type="RefSeq" id="WP_272435037.1">
    <property type="nucleotide sequence ID" value="NZ_JAMQKB010000001.1"/>
</dbReference>
<dbReference type="InterPro" id="IPR036388">
    <property type="entry name" value="WH-like_DNA-bd_sf"/>
</dbReference>
<evidence type="ECO:0000313" key="7">
    <source>
        <dbReference type="Proteomes" id="UP001145050"/>
    </source>
</evidence>
<dbReference type="Gene3D" id="3.40.50.2300">
    <property type="match status" value="1"/>
</dbReference>
<dbReference type="PROSITE" id="PS51372">
    <property type="entry name" value="PRD_2"/>
    <property type="match status" value="2"/>
</dbReference>
<dbReference type="GO" id="GO:0008982">
    <property type="term" value="F:protein-N(PI)-phosphohistidine-sugar phosphotransferase activity"/>
    <property type="evidence" value="ECO:0007669"/>
    <property type="project" value="InterPro"/>
</dbReference>
<organism evidence="6 7">
    <name type="scientific">Terrihalobacillus insolitus</name>
    <dbReference type="NCBI Taxonomy" id="2950438"/>
    <lineage>
        <taxon>Bacteria</taxon>
        <taxon>Bacillati</taxon>
        <taxon>Bacillota</taxon>
        <taxon>Bacilli</taxon>
        <taxon>Bacillales</taxon>
        <taxon>Bacillaceae</taxon>
        <taxon>Terrihalobacillus</taxon>
    </lineage>
</organism>
<feature type="domain" description="PRD" evidence="5">
    <location>
        <begin position="290"/>
        <end position="397"/>
    </location>
</feature>
<dbReference type="SUPFAM" id="SSF52794">
    <property type="entry name" value="PTS system IIB component-like"/>
    <property type="match status" value="1"/>
</dbReference>
<dbReference type="InterPro" id="IPR016152">
    <property type="entry name" value="PTrfase/Anion_transptr"/>
</dbReference>
<evidence type="ECO:0000259" key="4">
    <source>
        <dbReference type="PROSITE" id="PS51099"/>
    </source>
</evidence>
<proteinExistence type="predicted"/>
<dbReference type="PANTHER" id="PTHR30185">
    <property type="entry name" value="CRYPTIC BETA-GLUCOSIDE BGL OPERON ANTITERMINATOR"/>
    <property type="match status" value="1"/>
</dbReference>
<protein>
    <submittedName>
        <fullName evidence="6">BglG family transcription antiterminator</fullName>
    </submittedName>
</protein>
<evidence type="ECO:0000259" key="5">
    <source>
        <dbReference type="PROSITE" id="PS51372"/>
    </source>
</evidence>
<dbReference type="CDD" id="cd00211">
    <property type="entry name" value="PTS_IIA_fru"/>
    <property type="match status" value="1"/>
</dbReference>